<comment type="caution">
    <text evidence="2">The sequence shown here is derived from an EMBL/GenBank/DDBJ whole genome shotgun (WGS) entry which is preliminary data.</text>
</comment>
<reference evidence="2 3" key="1">
    <citation type="submission" date="2019-04" db="EMBL/GenBank/DDBJ databases">
        <title>Reference strain of H23.</title>
        <authorList>
            <person name="Luo X."/>
        </authorList>
    </citation>
    <scope>NUCLEOTIDE SEQUENCE [LARGE SCALE GENOMIC DNA]</scope>
    <source>
        <strain evidence="2 3">H23</strain>
    </source>
</reference>
<name>A0A4U5JJY6_9GAMM</name>
<evidence type="ECO:0000313" key="3">
    <source>
        <dbReference type="Proteomes" id="UP000308707"/>
    </source>
</evidence>
<sequence>MGLTAHTFADPIADLDDESVRHDLARVVAALLEKWALPTETQLALLGMSPESRKVLPQFRRGERALPNTRDTLDRAGYLLGIHKALRLLFPEDEALRYGWVRRRNKMLDGKQPLEVMLDEGLVGLARIARFADFQRGQ</sequence>
<proteinExistence type="predicted"/>
<dbReference type="Pfam" id="PF09722">
    <property type="entry name" value="Xre_MbcA_ParS_C"/>
    <property type="match status" value="1"/>
</dbReference>
<organism evidence="2 3">
    <name type="scientific">Luteimonas gilva</name>
    <dbReference type="NCBI Taxonomy" id="2572684"/>
    <lineage>
        <taxon>Bacteria</taxon>
        <taxon>Pseudomonadati</taxon>
        <taxon>Pseudomonadota</taxon>
        <taxon>Gammaproteobacteria</taxon>
        <taxon>Lysobacterales</taxon>
        <taxon>Lysobacteraceae</taxon>
        <taxon>Luteimonas</taxon>
    </lineage>
</organism>
<accession>A0A4U5JJY6</accession>
<dbReference type="AlphaFoldDB" id="A0A4U5JJY6"/>
<protein>
    <submittedName>
        <fullName evidence="2">DUF2384 domain-containing protein</fullName>
    </submittedName>
</protein>
<dbReference type="InterPro" id="IPR024467">
    <property type="entry name" value="Xre/MbcA/ParS-like_toxin-bd"/>
</dbReference>
<dbReference type="RefSeq" id="WP_137267748.1">
    <property type="nucleotide sequence ID" value="NZ_SZUA01000003.1"/>
</dbReference>
<feature type="domain" description="Antitoxin Xre/MbcA/ParS-like toxin-binding" evidence="1">
    <location>
        <begin position="85"/>
        <end position="122"/>
    </location>
</feature>
<evidence type="ECO:0000313" key="2">
    <source>
        <dbReference type="EMBL" id="TKR29345.1"/>
    </source>
</evidence>
<dbReference type="OrthoDB" id="117888at2"/>
<dbReference type="Proteomes" id="UP000308707">
    <property type="component" value="Unassembled WGS sequence"/>
</dbReference>
<dbReference type="EMBL" id="SZUA01000003">
    <property type="protein sequence ID" value="TKR29345.1"/>
    <property type="molecule type" value="Genomic_DNA"/>
</dbReference>
<keyword evidence="3" id="KW-1185">Reference proteome</keyword>
<evidence type="ECO:0000259" key="1">
    <source>
        <dbReference type="Pfam" id="PF09722"/>
    </source>
</evidence>
<gene>
    <name evidence="2" type="ORF">FCE95_14410</name>
</gene>